<reference evidence="4" key="1">
    <citation type="submission" date="2009-05" db="EMBL/GenBank/DDBJ databases">
        <title>The genome sequence of Ajellomyces capsulatus strain H143.</title>
        <authorList>
            <person name="Champion M."/>
            <person name="Cuomo C.A."/>
            <person name="Ma L.-J."/>
            <person name="Henn M.R."/>
            <person name="Sil A."/>
            <person name="Goldman B."/>
            <person name="Young S.K."/>
            <person name="Kodira C.D."/>
            <person name="Zeng Q."/>
            <person name="Koehrsen M."/>
            <person name="Alvarado L."/>
            <person name="Berlin A.M."/>
            <person name="Borenstein D."/>
            <person name="Chen Z."/>
            <person name="Engels R."/>
            <person name="Freedman E."/>
            <person name="Gellesch M."/>
            <person name="Goldberg J."/>
            <person name="Griggs A."/>
            <person name="Gujja S."/>
            <person name="Heiman D.I."/>
            <person name="Hepburn T.A."/>
            <person name="Howarth C."/>
            <person name="Jen D."/>
            <person name="Larson L."/>
            <person name="Lewis B."/>
            <person name="Mehta T."/>
            <person name="Park D."/>
            <person name="Pearson M."/>
            <person name="Roberts A."/>
            <person name="Saif S."/>
            <person name="Shea T.D."/>
            <person name="Shenoy N."/>
            <person name="Sisk P."/>
            <person name="Stolte C."/>
            <person name="Sykes S."/>
            <person name="Walk T."/>
            <person name="White J."/>
            <person name="Yandava C."/>
            <person name="Klein B."/>
            <person name="McEwen J.G."/>
            <person name="Puccia R."/>
            <person name="Goldman G.H."/>
            <person name="Felipe M.S."/>
            <person name="Nino-Vega G."/>
            <person name="San-Blas G."/>
            <person name="Taylor J.W."/>
            <person name="Mendoza L."/>
            <person name="Galagan J.E."/>
            <person name="Nusbaum C."/>
            <person name="Birren B.W."/>
        </authorList>
    </citation>
    <scope>NUCLEOTIDE SEQUENCE [LARGE SCALE GENOMIC DNA]</scope>
    <source>
        <strain evidence="4">H143</strain>
    </source>
</reference>
<dbReference type="VEuPathDB" id="FungiDB:HCDG_03672"/>
<dbReference type="PANTHER" id="PTHR12045">
    <property type="entry name" value="ALLANTOICASE"/>
    <property type="match status" value="1"/>
</dbReference>
<dbReference type="InterPro" id="IPR015908">
    <property type="entry name" value="Allantoicase_dom"/>
</dbReference>
<dbReference type="eggNOG" id="KOG4145">
    <property type="taxonomic scope" value="Eukaryota"/>
</dbReference>
<protein>
    <submittedName>
        <fullName evidence="3">Allantoicase Alc</fullName>
    </submittedName>
</protein>
<organism evidence="3 4">
    <name type="scientific">Ajellomyces capsulatus (strain H143)</name>
    <name type="common">Darling's disease fungus</name>
    <name type="synonym">Histoplasma capsulatum</name>
    <dbReference type="NCBI Taxonomy" id="544712"/>
    <lineage>
        <taxon>Eukaryota</taxon>
        <taxon>Fungi</taxon>
        <taxon>Dikarya</taxon>
        <taxon>Ascomycota</taxon>
        <taxon>Pezizomycotina</taxon>
        <taxon>Eurotiomycetes</taxon>
        <taxon>Eurotiomycetidae</taxon>
        <taxon>Onygenales</taxon>
        <taxon>Ajellomycetaceae</taxon>
        <taxon>Histoplasma</taxon>
    </lineage>
</organism>
<name>C6HCC3_AJECH</name>
<feature type="domain" description="Allantoicase" evidence="2">
    <location>
        <begin position="299"/>
        <end position="374"/>
    </location>
</feature>
<dbReference type="GO" id="GO:0004037">
    <property type="term" value="F:allantoicase activity"/>
    <property type="evidence" value="ECO:0007669"/>
    <property type="project" value="InterPro"/>
</dbReference>
<evidence type="ECO:0000256" key="1">
    <source>
        <dbReference type="ARBA" id="ARBA00009242"/>
    </source>
</evidence>
<dbReference type="GO" id="GO:0000256">
    <property type="term" value="P:allantoin catabolic process"/>
    <property type="evidence" value="ECO:0007669"/>
    <property type="project" value="InterPro"/>
</dbReference>
<dbReference type="Pfam" id="PF03561">
    <property type="entry name" value="Allantoicase"/>
    <property type="match status" value="2"/>
</dbReference>
<accession>C6HCC3</accession>
<dbReference type="Proteomes" id="UP000002624">
    <property type="component" value="Unassembled WGS sequence"/>
</dbReference>
<dbReference type="STRING" id="544712.C6HCC3"/>
<gene>
    <name evidence="3" type="ORF">HCDG_03672</name>
</gene>
<dbReference type="PANTHER" id="PTHR12045:SF3">
    <property type="entry name" value="INACTIVE ALLANTOICASE-RELATED"/>
    <property type="match status" value="1"/>
</dbReference>
<evidence type="ECO:0000313" key="3">
    <source>
        <dbReference type="EMBL" id="EER42213.1"/>
    </source>
</evidence>
<proteinExistence type="inferred from homology"/>
<dbReference type="SUPFAM" id="SSF49785">
    <property type="entry name" value="Galactose-binding domain-like"/>
    <property type="match status" value="2"/>
</dbReference>
<sequence length="376" mass="41009">MQEHLRSVQLFVVCCRLRLGIGPRDREDSGLLNSLDSAASVNRESLPLFGNVSIYNDISADHKPWPQPTSPDFASNSAATSAVQSRVLGPIQRNMQCSVQCCMVWASNNPSNTDGKITPLPTAADIDAVFSSTTTNLASSSLNATVLACSDEFFAAASNLLTPTPPIHRPGVFVHTGAWYDGWETRRHNQQEYDWVVIKLGVGSGIVVGVEIDTAYFVGNYGEGVVVEGAYVDQENALVSDIVKPAFNGWTTILPRQPCGPSRRQGWLLPRPSDPITHVRLRMYPDGGSRGCDYMAMPVSGFLKKDVKDGRDPKADDEGWVEVVRGDQPCKADLEHVFEGELLGNEVGGKVFSHVMLTMVPDGGVKRFRVFGRRAT</sequence>
<dbReference type="HOGENOM" id="CLU_735598_0_0_1"/>
<dbReference type="EMBL" id="GG692422">
    <property type="protein sequence ID" value="EER42213.1"/>
    <property type="molecule type" value="Genomic_DNA"/>
</dbReference>
<feature type="domain" description="Allantoicase" evidence="2">
    <location>
        <begin position="144"/>
        <end position="288"/>
    </location>
</feature>
<evidence type="ECO:0000313" key="4">
    <source>
        <dbReference type="Proteomes" id="UP000002624"/>
    </source>
</evidence>
<dbReference type="InterPro" id="IPR005164">
    <property type="entry name" value="Allantoicase"/>
</dbReference>
<dbReference type="Gene3D" id="2.60.120.260">
    <property type="entry name" value="Galactose-binding domain-like"/>
    <property type="match status" value="2"/>
</dbReference>
<dbReference type="AlphaFoldDB" id="C6HCC3"/>
<dbReference type="OMA" id="ANDSAWR"/>
<comment type="similarity">
    <text evidence="1">Belongs to the allantoicase family.</text>
</comment>
<dbReference type="InterPro" id="IPR008979">
    <property type="entry name" value="Galactose-bd-like_sf"/>
</dbReference>
<dbReference type="OrthoDB" id="10266039at2759"/>
<evidence type="ECO:0000259" key="2">
    <source>
        <dbReference type="Pfam" id="PF03561"/>
    </source>
</evidence>